<dbReference type="AlphaFoldDB" id="A0A5S4ZST2"/>
<dbReference type="Pfam" id="PF13460">
    <property type="entry name" value="NAD_binding_10"/>
    <property type="match status" value="1"/>
</dbReference>
<accession>A0A5S4ZST2</accession>
<dbReference type="FunFam" id="3.40.50.720:FF:000702">
    <property type="entry name" value="NADH dehydrogenase (Ubiquinone)"/>
    <property type="match status" value="1"/>
</dbReference>
<dbReference type="Proteomes" id="UP000323166">
    <property type="component" value="Unassembled WGS sequence"/>
</dbReference>
<proteinExistence type="predicted"/>
<organism evidence="2 3">
    <name type="scientific">Desulfallas thermosapovorans DSM 6562</name>
    <dbReference type="NCBI Taxonomy" id="1121431"/>
    <lineage>
        <taxon>Bacteria</taxon>
        <taxon>Bacillati</taxon>
        <taxon>Bacillota</taxon>
        <taxon>Clostridia</taxon>
        <taxon>Eubacteriales</taxon>
        <taxon>Desulfallaceae</taxon>
        <taxon>Desulfallas</taxon>
    </lineage>
</organism>
<dbReference type="CDD" id="cd05271">
    <property type="entry name" value="NDUFA9_like_SDR_a"/>
    <property type="match status" value="1"/>
</dbReference>
<evidence type="ECO:0000313" key="2">
    <source>
        <dbReference type="EMBL" id="TYO96006.1"/>
    </source>
</evidence>
<dbReference type="InterPro" id="IPR016040">
    <property type="entry name" value="NAD(P)-bd_dom"/>
</dbReference>
<dbReference type="RefSeq" id="WP_243131654.1">
    <property type="nucleotide sequence ID" value="NZ_VNHM01000006.1"/>
</dbReference>
<protein>
    <submittedName>
        <fullName evidence="2">NADH dehydrogenase</fullName>
    </submittedName>
</protein>
<keyword evidence="3" id="KW-1185">Reference proteome</keyword>
<dbReference type="InterPro" id="IPR051207">
    <property type="entry name" value="ComplexI_NDUFA9_subunit"/>
</dbReference>
<dbReference type="EMBL" id="VNHM01000006">
    <property type="protein sequence ID" value="TYO96006.1"/>
    <property type="molecule type" value="Genomic_DNA"/>
</dbReference>
<dbReference type="Gene3D" id="3.40.50.720">
    <property type="entry name" value="NAD(P)-binding Rossmann-like Domain"/>
    <property type="match status" value="1"/>
</dbReference>
<comment type="caution">
    <text evidence="2">The sequence shown here is derived from an EMBL/GenBank/DDBJ whole genome shotgun (WGS) entry which is preliminary data.</text>
</comment>
<evidence type="ECO:0000259" key="1">
    <source>
        <dbReference type="Pfam" id="PF13460"/>
    </source>
</evidence>
<feature type="domain" description="NAD(P)-binding" evidence="1">
    <location>
        <begin position="26"/>
        <end position="166"/>
    </location>
</feature>
<dbReference type="PANTHER" id="PTHR12126:SF11">
    <property type="entry name" value="NADH DEHYDROGENASE [UBIQUINONE] 1 ALPHA SUBCOMPLEX SUBUNIT 9, MITOCHONDRIAL"/>
    <property type="match status" value="1"/>
</dbReference>
<sequence length="317" mass="35432">MKIADIFPQRLIFWGKERMHVILVTGGTGLVGKHLVGALLKKGYTVRCLVRSPKKAGEVLPAGVELVRGDINDPESVKKACQGVDKVIHLVAIIREHDEQTFEHINVEGTLNLVIAAGQAGVKHFIHISALGACDNSRYKYVYSKWRGEEAVRQSGLNWTILRPSVIYGAGFNFFDRMIQSLQMFPKPFVPVPGRGKTLFQPIAVEDVVRCILRVCENPGLTARVIEIGGPEHLSYSQMLDRLLECLGEKRYKLYIPMPLMRLVVPLMGSILRDPPVTPVELKQMDLDNITDIDAVENNFGFRPKALHNGLKYLAGR</sequence>
<reference evidence="2 3" key="1">
    <citation type="submission" date="2019-07" db="EMBL/GenBank/DDBJ databases">
        <title>Genomic Encyclopedia of Type Strains, Phase I: the one thousand microbial genomes (KMG-I) project.</title>
        <authorList>
            <person name="Kyrpides N."/>
        </authorList>
    </citation>
    <scope>NUCLEOTIDE SEQUENCE [LARGE SCALE GENOMIC DNA]</scope>
    <source>
        <strain evidence="2 3">DSM 6562</strain>
    </source>
</reference>
<gene>
    <name evidence="2" type="ORF">LX24_01396</name>
</gene>
<dbReference type="PANTHER" id="PTHR12126">
    <property type="entry name" value="NADH-UBIQUINONE OXIDOREDUCTASE 39 KDA SUBUNIT-RELATED"/>
    <property type="match status" value="1"/>
</dbReference>
<dbReference type="GO" id="GO:0044877">
    <property type="term" value="F:protein-containing complex binding"/>
    <property type="evidence" value="ECO:0007669"/>
    <property type="project" value="TreeGrafter"/>
</dbReference>
<evidence type="ECO:0000313" key="3">
    <source>
        <dbReference type="Proteomes" id="UP000323166"/>
    </source>
</evidence>
<name>A0A5S4ZST2_9FIRM</name>
<dbReference type="SUPFAM" id="SSF51735">
    <property type="entry name" value="NAD(P)-binding Rossmann-fold domains"/>
    <property type="match status" value="1"/>
</dbReference>
<dbReference type="InterPro" id="IPR036291">
    <property type="entry name" value="NAD(P)-bd_dom_sf"/>
</dbReference>